<dbReference type="PANTHER" id="PTHR13479:SF40">
    <property type="entry name" value="SMALL RIBOSOMAL SUBUNIT PROTEIN BS18M"/>
    <property type="match status" value="1"/>
</dbReference>
<evidence type="ECO:0000256" key="1">
    <source>
        <dbReference type="ARBA" id="ARBA00005589"/>
    </source>
</evidence>
<organism evidence="6 7">
    <name type="scientific">candidate division WWE3 bacterium CG23_combo_of_CG06-09_8_20_14_all_40_14</name>
    <dbReference type="NCBI Taxonomy" id="1975095"/>
    <lineage>
        <taxon>Bacteria</taxon>
        <taxon>Katanobacteria</taxon>
    </lineage>
</organism>
<proteinExistence type="inferred from homology"/>
<sequence length="82" mass="9549">MPKKQKNKKQFKKNVTYKKIKARIGGIDYKNPSSLTKFLSSRFKILSRQKTGVSAKVQRKATIEIKKARFLGLLPFTERHQI</sequence>
<dbReference type="PRINTS" id="PR00974">
    <property type="entry name" value="RIBOSOMALS18"/>
</dbReference>
<dbReference type="InterPro" id="IPR001648">
    <property type="entry name" value="Ribosomal_bS18"/>
</dbReference>
<evidence type="ECO:0000256" key="4">
    <source>
        <dbReference type="HAMAP-Rule" id="MF_00270"/>
    </source>
</evidence>
<dbReference type="GO" id="GO:0070181">
    <property type="term" value="F:small ribosomal subunit rRNA binding"/>
    <property type="evidence" value="ECO:0007669"/>
    <property type="project" value="TreeGrafter"/>
</dbReference>
<dbReference type="GO" id="GO:1990904">
    <property type="term" value="C:ribonucleoprotein complex"/>
    <property type="evidence" value="ECO:0007669"/>
    <property type="project" value="UniProtKB-KW"/>
</dbReference>
<dbReference type="AlphaFoldDB" id="A0A2G9XBK4"/>
<keyword evidence="4" id="KW-0699">rRNA-binding</keyword>
<dbReference type="GO" id="GO:0005840">
    <property type="term" value="C:ribosome"/>
    <property type="evidence" value="ECO:0007669"/>
    <property type="project" value="UniProtKB-KW"/>
</dbReference>
<dbReference type="NCBIfam" id="TIGR00165">
    <property type="entry name" value="S18"/>
    <property type="match status" value="1"/>
</dbReference>
<comment type="similarity">
    <text evidence="1 4 5">Belongs to the bacterial ribosomal protein bS18 family.</text>
</comment>
<evidence type="ECO:0000313" key="6">
    <source>
        <dbReference type="EMBL" id="PIP04365.1"/>
    </source>
</evidence>
<comment type="caution">
    <text evidence="6">The sequence shown here is derived from an EMBL/GenBank/DDBJ whole genome shotgun (WGS) entry which is preliminary data.</text>
</comment>
<evidence type="ECO:0000256" key="2">
    <source>
        <dbReference type="ARBA" id="ARBA00022980"/>
    </source>
</evidence>
<evidence type="ECO:0000256" key="5">
    <source>
        <dbReference type="RuleBase" id="RU003910"/>
    </source>
</evidence>
<keyword evidence="2 4" id="KW-0689">Ribosomal protein</keyword>
<evidence type="ECO:0000313" key="7">
    <source>
        <dbReference type="Proteomes" id="UP000231388"/>
    </source>
</evidence>
<protein>
    <recommendedName>
        <fullName evidence="4">Small ribosomal subunit protein bS18</fullName>
    </recommendedName>
</protein>
<evidence type="ECO:0000256" key="3">
    <source>
        <dbReference type="ARBA" id="ARBA00023274"/>
    </source>
</evidence>
<reference evidence="6 7" key="1">
    <citation type="submission" date="2017-09" db="EMBL/GenBank/DDBJ databases">
        <title>Depth-based differentiation of microbial function through sediment-hosted aquifers and enrichment of novel symbionts in the deep terrestrial subsurface.</title>
        <authorList>
            <person name="Probst A.J."/>
            <person name="Ladd B."/>
            <person name="Jarett J.K."/>
            <person name="Geller-Mcgrath D.E."/>
            <person name="Sieber C.M."/>
            <person name="Emerson J.B."/>
            <person name="Anantharaman K."/>
            <person name="Thomas B.C."/>
            <person name="Malmstrom R."/>
            <person name="Stieglmeier M."/>
            <person name="Klingl A."/>
            <person name="Woyke T."/>
            <person name="Ryan C.M."/>
            <person name="Banfield J.F."/>
        </authorList>
    </citation>
    <scope>NUCLEOTIDE SEQUENCE [LARGE SCALE GENOMIC DNA]</scope>
    <source>
        <strain evidence="6">CG23_combo_of_CG06-09_8_20_14_all_40_14</strain>
    </source>
</reference>
<dbReference type="SUPFAM" id="SSF46911">
    <property type="entry name" value="Ribosomal protein S18"/>
    <property type="match status" value="1"/>
</dbReference>
<accession>A0A2G9XBK4</accession>
<comment type="function">
    <text evidence="4">Binds as a heterodimer with protein bS6 to the central domain of the 16S rRNA, where it helps stabilize the platform of the 30S subunit.</text>
</comment>
<gene>
    <name evidence="4 6" type="primary">rpsR</name>
    <name evidence="6" type="ORF">COX53_02865</name>
</gene>
<dbReference type="GO" id="GO:0006412">
    <property type="term" value="P:translation"/>
    <property type="evidence" value="ECO:0007669"/>
    <property type="project" value="UniProtKB-UniRule"/>
</dbReference>
<dbReference type="EMBL" id="PCQY01000033">
    <property type="protein sequence ID" value="PIP04365.1"/>
    <property type="molecule type" value="Genomic_DNA"/>
</dbReference>
<dbReference type="Gene3D" id="4.10.640.10">
    <property type="entry name" value="Ribosomal protein S18"/>
    <property type="match status" value="1"/>
</dbReference>
<keyword evidence="3 4" id="KW-0687">Ribonucleoprotein</keyword>
<dbReference type="InterPro" id="IPR036870">
    <property type="entry name" value="Ribosomal_bS18_sf"/>
</dbReference>
<dbReference type="Pfam" id="PF01084">
    <property type="entry name" value="Ribosomal_S18"/>
    <property type="match status" value="1"/>
</dbReference>
<comment type="subunit">
    <text evidence="4">Part of the 30S ribosomal subunit. Forms a tight heterodimer with protein bS6.</text>
</comment>
<dbReference type="GO" id="GO:0003735">
    <property type="term" value="F:structural constituent of ribosome"/>
    <property type="evidence" value="ECO:0007669"/>
    <property type="project" value="InterPro"/>
</dbReference>
<dbReference type="Proteomes" id="UP000231388">
    <property type="component" value="Unassembled WGS sequence"/>
</dbReference>
<keyword evidence="4" id="KW-0694">RNA-binding</keyword>
<name>A0A2G9XBK4_UNCKA</name>
<dbReference type="PANTHER" id="PTHR13479">
    <property type="entry name" value="30S RIBOSOMAL PROTEIN S18"/>
    <property type="match status" value="1"/>
</dbReference>
<dbReference type="HAMAP" id="MF_00270">
    <property type="entry name" value="Ribosomal_bS18"/>
    <property type="match status" value="1"/>
</dbReference>